<proteinExistence type="predicted"/>
<sequence length="41" mass="4593">MGSGRRMDDIAAGSELRAKAARNRRRRWRRRMAGGRGGHGV</sequence>
<evidence type="ECO:0000313" key="2">
    <source>
        <dbReference type="EMBL" id="JAD19044.1"/>
    </source>
</evidence>
<feature type="region of interest" description="Disordered" evidence="1">
    <location>
        <begin position="1"/>
        <end position="41"/>
    </location>
</feature>
<reference evidence="2" key="2">
    <citation type="journal article" date="2015" name="Data Brief">
        <title>Shoot transcriptome of the giant reed, Arundo donax.</title>
        <authorList>
            <person name="Barrero R.A."/>
            <person name="Guerrero F.D."/>
            <person name="Moolhuijzen P."/>
            <person name="Goolsby J.A."/>
            <person name="Tidwell J."/>
            <person name="Bellgard S.E."/>
            <person name="Bellgard M.I."/>
        </authorList>
    </citation>
    <scope>NUCLEOTIDE SEQUENCE</scope>
    <source>
        <tissue evidence="2">Shoot tissue taken approximately 20 cm above the soil surface</tissue>
    </source>
</reference>
<evidence type="ECO:0000256" key="1">
    <source>
        <dbReference type="SAM" id="MobiDB-lite"/>
    </source>
</evidence>
<organism evidence="2">
    <name type="scientific">Arundo donax</name>
    <name type="common">Giant reed</name>
    <name type="synonym">Donax arundinaceus</name>
    <dbReference type="NCBI Taxonomy" id="35708"/>
    <lineage>
        <taxon>Eukaryota</taxon>
        <taxon>Viridiplantae</taxon>
        <taxon>Streptophyta</taxon>
        <taxon>Embryophyta</taxon>
        <taxon>Tracheophyta</taxon>
        <taxon>Spermatophyta</taxon>
        <taxon>Magnoliopsida</taxon>
        <taxon>Liliopsida</taxon>
        <taxon>Poales</taxon>
        <taxon>Poaceae</taxon>
        <taxon>PACMAD clade</taxon>
        <taxon>Arundinoideae</taxon>
        <taxon>Arundineae</taxon>
        <taxon>Arundo</taxon>
    </lineage>
</organism>
<reference evidence="2" key="1">
    <citation type="submission" date="2014-09" db="EMBL/GenBank/DDBJ databases">
        <authorList>
            <person name="Magalhaes I.L.F."/>
            <person name="Oliveira U."/>
            <person name="Santos F.R."/>
            <person name="Vidigal T.H.D.A."/>
            <person name="Brescovit A.D."/>
            <person name="Santos A.J."/>
        </authorList>
    </citation>
    <scope>NUCLEOTIDE SEQUENCE</scope>
    <source>
        <tissue evidence="2">Shoot tissue taken approximately 20 cm above the soil surface</tissue>
    </source>
</reference>
<accession>A0A0A8XYI3</accession>
<feature type="compositionally biased region" description="Basic residues" evidence="1">
    <location>
        <begin position="19"/>
        <end position="33"/>
    </location>
</feature>
<protein>
    <submittedName>
        <fullName evidence="2">Uncharacterized protein</fullName>
    </submittedName>
</protein>
<dbReference type="EMBL" id="GBRH01278851">
    <property type="protein sequence ID" value="JAD19044.1"/>
    <property type="molecule type" value="Transcribed_RNA"/>
</dbReference>
<name>A0A0A8XYI3_ARUDO</name>
<dbReference type="AlphaFoldDB" id="A0A0A8XYI3"/>